<accession>A0A8S5QXJ5</accession>
<dbReference type="EMBL" id="BK015755">
    <property type="protein sequence ID" value="DAE23595.1"/>
    <property type="molecule type" value="Genomic_DNA"/>
</dbReference>
<reference evidence="1" key="1">
    <citation type="journal article" date="2021" name="Proc. Natl. Acad. Sci. U.S.A.">
        <title>A Catalog of Tens of Thousands of Viruses from Human Metagenomes Reveals Hidden Associations with Chronic Diseases.</title>
        <authorList>
            <person name="Tisza M.J."/>
            <person name="Buck C.B."/>
        </authorList>
    </citation>
    <scope>NUCLEOTIDE SEQUENCE</scope>
    <source>
        <strain evidence="1">CtyWv1</strain>
    </source>
</reference>
<name>A0A8S5QXJ5_9CAUD</name>
<protein>
    <submittedName>
        <fullName evidence="1">Uncharacterized protein</fullName>
    </submittedName>
</protein>
<organism evidence="1">
    <name type="scientific">Myoviridae sp. ctyWv1</name>
    <dbReference type="NCBI Taxonomy" id="2826718"/>
    <lineage>
        <taxon>Viruses</taxon>
        <taxon>Duplodnaviria</taxon>
        <taxon>Heunggongvirae</taxon>
        <taxon>Uroviricota</taxon>
        <taxon>Caudoviricetes</taxon>
    </lineage>
</organism>
<sequence>MDEAIRNLCLALKGEADTVIGCTDKLASLPDGSNKAAQTLDMIRLDGVAHIQSLTLAITELMSDGSADSGGSDE</sequence>
<evidence type="ECO:0000313" key="1">
    <source>
        <dbReference type="EMBL" id="DAE23595.1"/>
    </source>
</evidence>
<proteinExistence type="predicted"/>